<dbReference type="PANTHER" id="PTHR30093">
    <property type="entry name" value="GENERAL SECRETION PATHWAY PROTEIN G"/>
    <property type="match status" value="1"/>
</dbReference>
<dbReference type="AlphaFoldDB" id="A0A518H520"/>
<evidence type="ECO:0000313" key="2">
    <source>
        <dbReference type="EMBL" id="QDV35944.1"/>
    </source>
</evidence>
<dbReference type="KEGG" id="tpla:ElP_38540"/>
<name>A0A518H520_9BACT</name>
<dbReference type="InterPro" id="IPR012902">
    <property type="entry name" value="N_methyl_site"/>
</dbReference>
<dbReference type="RefSeq" id="WP_145271886.1">
    <property type="nucleotide sequence ID" value="NZ_CP036426.1"/>
</dbReference>
<dbReference type="Gene3D" id="3.30.700.10">
    <property type="entry name" value="Glycoprotein, Type 4 Pilin"/>
    <property type="match status" value="1"/>
</dbReference>
<organism evidence="2 3">
    <name type="scientific">Tautonia plasticadhaerens</name>
    <dbReference type="NCBI Taxonomy" id="2527974"/>
    <lineage>
        <taxon>Bacteria</taxon>
        <taxon>Pseudomonadati</taxon>
        <taxon>Planctomycetota</taxon>
        <taxon>Planctomycetia</taxon>
        <taxon>Isosphaerales</taxon>
        <taxon>Isosphaeraceae</taxon>
        <taxon>Tautonia</taxon>
    </lineage>
</organism>
<feature type="domain" description="DUF1559" evidence="1">
    <location>
        <begin position="35"/>
        <end position="327"/>
    </location>
</feature>
<dbReference type="SUPFAM" id="SSF54523">
    <property type="entry name" value="Pili subunits"/>
    <property type="match status" value="1"/>
</dbReference>
<dbReference type="Pfam" id="PF07963">
    <property type="entry name" value="N_methyl"/>
    <property type="match status" value="1"/>
</dbReference>
<gene>
    <name evidence="2" type="primary">pulG_7</name>
    <name evidence="2" type="ORF">ElP_38540</name>
</gene>
<dbReference type="Proteomes" id="UP000317835">
    <property type="component" value="Chromosome"/>
</dbReference>
<evidence type="ECO:0000259" key="1">
    <source>
        <dbReference type="Pfam" id="PF07596"/>
    </source>
</evidence>
<dbReference type="InterPro" id="IPR011453">
    <property type="entry name" value="DUF1559"/>
</dbReference>
<dbReference type="InterPro" id="IPR045584">
    <property type="entry name" value="Pilin-like"/>
</dbReference>
<evidence type="ECO:0000313" key="3">
    <source>
        <dbReference type="Proteomes" id="UP000317835"/>
    </source>
</evidence>
<proteinExistence type="predicted"/>
<dbReference type="EMBL" id="CP036426">
    <property type="protein sequence ID" value="QDV35944.1"/>
    <property type="molecule type" value="Genomic_DNA"/>
</dbReference>
<protein>
    <submittedName>
        <fullName evidence="2">Type II secretion system protein G</fullName>
    </submittedName>
</protein>
<dbReference type="NCBIfam" id="TIGR02532">
    <property type="entry name" value="IV_pilin_GFxxxE"/>
    <property type="match status" value="1"/>
</dbReference>
<dbReference type="InterPro" id="IPR027558">
    <property type="entry name" value="Pre_pil_HX9DG_C"/>
</dbReference>
<dbReference type="PROSITE" id="PS00409">
    <property type="entry name" value="PROKAR_NTER_METHYL"/>
    <property type="match status" value="1"/>
</dbReference>
<dbReference type="PANTHER" id="PTHR30093:SF2">
    <property type="entry name" value="TYPE II SECRETION SYSTEM PROTEIN H"/>
    <property type="match status" value="1"/>
</dbReference>
<dbReference type="NCBIfam" id="TIGR04294">
    <property type="entry name" value="pre_pil_HX9DG"/>
    <property type="match status" value="1"/>
</dbReference>
<sequence>MSHRSASRRGFTLIELLVVIAIIGVLIALLLPAVQSAREAARRAQCTNHLKQMGLALHNYESSIGSFPTGLMYRTQNNPVNNPCAGGIYTPGGQWGHSMFHYMLPQLEQAVLANAYNYSVLSADIRNATAQAAVVDTYICPSEERLPAPRGIDWEARVYYYPYNQRSYAGVAGDVELLRYINAAGPPWDGYCNRIKPTGMFGLNYQFKIADVRDGLSNTMFIGEYSRFPNEPGSSIFNFWTINGWFGDDLGGSRPPIFAYTVPKINAPSYDTGGTYAYVDNRGPEDWKYDSIAQNYGQFGFRSLHPGGALFLLGDGSVRFIKQTIALQTLWALGTRAGGEVISSDQY</sequence>
<keyword evidence="3" id="KW-1185">Reference proteome</keyword>
<dbReference type="OrthoDB" id="255848at2"/>
<accession>A0A518H520</accession>
<dbReference type="Pfam" id="PF07596">
    <property type="entry name" value="SBP_bac_10"/>
    <property type="match status" value="1"/>
</dbReference>
<reference evidence="2 3" key="1">
    <citation type="submission" date="2019-02" db="EMBL/GenBank/DDBJ databases">
        <title>Deep-cultivation of Planctomycetes and their phenomic and genomic characterization uncovers novel biology.</title>
        <authorList>
            <person name="Wiegand S."/>
            <person name="Jogler M."/>
            <person name="Boedeker C."/>
            <person name="Pinto D."/>
            <person name="Vollmers J."/>
            <person name="Rivas-Marin E."/>
            <person name="Kohn T."/>
            <person name="Peeters S.H."/>
            <person name="Heuer A."/>
            <person name="Rast P."/>
            <person name="Oberbeckmann S."/>
            <person name="Bunk B."/>
            <person name="Jeske O."/>
            <person name="Meyerdierks A."/>
            <person name="Storesund J.E."/>
            <person name="Kallscheuer N."/>
            <person name="Luecker S."/>
            <person name="Lage O.M."/>
            <person name="Pohl T."/>
            <person name="Merkel B.J."/>
            <person name="Hornburger P."/>
            <person name="Mueller R.-W."/>
            <person name="Bruemmer F."/>
            <person name="Labrenz M."/>
            <person name="Spormann A.M."/>
            <person name="Op den Camp H."/>
            <person name="Overmann J."/>
            <person name="Amann R."/>
            <person name="Jetten M.S.M."/>
            <person name="Mascher T."/>
            <person name="Medema M.H."/>
            <person name="Devos D.P."/>
            <person name="Kaster A.-K."/>
            <person name="Ovreas L."/>
            <person name="Rohde M."/>
            <person name="Galperin M.Y."/>
            <person name="Jogler C."/>
        </authorList>
    </citation>
    <scope>NUCLEOTIDE SEQUENCE [LARGE SCALE GENOMIC DNA]</scope>
    <source>
        <strain evidence="2 3">ElP</strain>
    </source>
</reference>